<evidence type="ECO:0000313" key="1">
    <source>
        <dbReference type="EMBL" id="TQE99150.1"/>
    </source>
</evidence>
<dbReference type="Pfam" id="PF05635">
    <property type="entry name" value="23S_rRNA_IVP"/>
    <property type="match status" value="1"/>
</dbReference>
<accession>A0A540VQW1</accession>
<dbReference type="InterPro" id="IPR036583">
    <property type="entry name" value="23S_rRNA_IVS_sf"/>
</dbReference>
<name>A0A540VQW1_9GAMM</name>
<dbReference type="Gene3D" id="1.20.1440.60">
    <property type="entry name" value="23S rRNA-intervening sequence"/>
    <property type="match status" value="1"/>
</dbReference>
<dbReference type="SUPFAM" id="SSF158446">
    <property type="entry name" value="IVS-encoded protein-like"/>
    <property type="match status" value="1"/>
</dbReference>
<dbReference type="InterPro" id="IPR012657">
    <property type="entry name" value="23S_rRNA-intervening_sequence"/>
</dbReference>
<dbReference type="Proteomes" id="UP000315400">
    <property type="component" value="Unassembled WGS sequence"/>
</dbReference>
<comment type="caution">
    <text evidence="1">The sequence shown here is derived from an EMBL/GenBank/DDBJ whole genome shotgun (WGS) entry which is preliminary data.</text>
</comment>
<reference evidence="1 2" key="1">
    <citation type="submission" date="2019-06" db="EMBL/GenBank/DDBJ databases">
        <title>Metagenome assembled Genome of Spiribacter salinus SL48-SHIP from the microbial mat of Salt Lake 48 (Novosibirsk region, Russia).</title>
        <authorList>
            <person name="Shipova A."/>
            <person name="Rozanov A.S."/>
            <person name="Bryanskaya A.V."/>
            <person name="Peltek S.E."/>
        </authorList>
    </citation>
    <scope>NUCLEOTIDE SEQUENCE [LARGE SCALE GENOMIC DNA]</scope>
    <source>
        <strain evidence="1">SL48-SHIP-2</strain>
    </source>
</reference>
<dbReference type="CDD" id="cd16377">
    <property type="entry name" value="23S_rRNA_IVP_like"/>
    <property type="match status" value="1"/>
</dbReference>
<dbReference type="EMBL" id="VIFK01000088">
    <property type="protein sequence ID" value="TQE99150.1"/>
    <property type="molecule type" value="Genomic_DNA"/>
</dbReference>
<sequence>MGRQVSTRPHRRLAVWAEGIELVKMVYRATEVLPREEMYGLTAQMRRSAISVCSNIAEGAARGSPQDFARFLNIARGSLSELDTQVHIAMELGYLENDEALQAKQDEVSRLLNGLHRKITQSPSR</sequence>
<dbReference type="NCBIfam" id="TIGR02436">
    <property type="entry name" value="four helix bundle protein"/>
    <property type="match status" value="1"/>
</dbReference>
<evidence type="ECO:0000313" key="2">
    <source>
        <dbReference type="Proteomes" id="UP000315400"/>
    </source>
</evidence>
<proteinExistence type="predicted"/>
<dbReference type="AlphaFoldDB" id="A0A540VQW1"/>
<dbReference type="PANTHER" id="PTHR38471">
    <property type="entry name" value="FOUR HELIX BUNDLE PROTEIN"/>
    <property type="match status" value="1"/>
</dbReference>
<protein>
    <submittedName>
        <fullName evidence="1">Four helix bundle protein</fullName>
    </submittedName>
</protein>
<dbReference type="PANTHER" id="PTHR38471:SF2">
    <property type="entry name" value="FOUR HELIX BUNDLE PROTEIN"/>
    <property type="match status" value="1"/>
</dbReference>
<organism evidence="1 2">
    <name type="scientific">Spiribacter salinus</name>
    <dbReference type="NCBI Taxonomy" id="1335746"/>
    <lineage>
        <taxon>Bacteria</taxon>
        <taxon>Pseudomonadati</taxon>
        <taxon>Pseudomonadota</taxon>
        <taxon>Gammaproteobacteria</taxon>
        <taxon>Chromatiales</taxon>
        <taxon>Ectothiorhodospiraceae</taxon>
        <taxon>Spiribacter</taxon>
    </lineage>
</organism>
<gene>
    <name evidence="1" type="ORF">FKY71_10155</name>
</gene>